<feature type="region of interest" description="Disordered" evidence="1">
    <location>
        <begin position="81"/>
        <end position="111"/>
    </location>
</feature>
<evidence type="ECO:0000313" key="2">
    <source>
        <dbReference type="EMBL" id="GAI01083.1"/>
    </source>
</evidence>
<dbReference type="AlphaFoldDB" id="X1K3H4"/>
<reference evidence="2" key="1">
    <citation type="journal article" date="2014" name="Front. Microbiol.">
        <title>High frequency of phylogenetically diverse reductive dehalogenase-homologous genes in deep subseafloor sedimentary metagenomes.</title>
        <authorList>
            <person name="Kawai M."/>
            <person name="Futagami T."/>
            <person name="Toyoda A."/>
            <person name="Takaki Y."/>
            <person name="Nishi S."/>
            <person name="Hori S."/>
            <person name="Arai W."/>
            <person name="Tsubouchi T."/>
            <person name="Morono Y."/>
            <person name="Uchiyama I."/>
            <person name="Ito T."/>
            <person name="Fujiyama A."/>
            <person name="Inagaki F."/>
            <person name="Takami H."/>
        </authorList>
    </citation>
    <scope>NUCLEOTIDE SEQUENCE</scope>
    <source>
        <strain evidence="2">Expedition CK06-06</strain>
    </source>
</reference>
<sequence length="184" mass="21519">MKKWIIILLIIDLTLAAIIYFLYKNDLLRDPANIVKMILDIEFINNLKEKSKILYLDVKNFILNILNLKIKERSESKTSDFKADETVQEKDKNDKGVLEKNKNKEEATEQTEEELIDKKEIEIEKIWEHRSGNYFCILGFLKNMSSNYAAKDVSLSYSLFDSEGNTILRTSKIPNLSYILQFVL</sequence>
<name>X1K3H4_9ZZZZ</name>
<protein>
    <submittedName>
        <fullName evidence="2">Uncharacterized protein</fullName>
    </submittedName>
</protein>
<accession>X1K3H4</accession>
<dbReference type="EMBL" id="BARV01003265">
    <property type="protein sequence ID" value="GAI01083.1"/>
    <property type="molecule type" value="Genomic_DNA"/>
</dbReference>
<comment type="caution">
    <text evidence="2">The sequence shown here is derived from an EMBL/GenBank/DDBJ whole genome shotgun (WGS) entry which is preliminary data.</text>
</comment>
<evidence type="ECO:0000256" key="1">
    <source>
        <dbReference type="SAM" id="MobiDB-lite"/>
    </source>
</evidence>
<gene>
    <name evidence="2" type="ORF">S06H3_07910</name>
</gene>
<organism evidence="2">
    <name type="scientific">marine sediment metagenome</name>
    <dbReference type="NCBI Taxonomy" id="412755"/>
    <lineage>
        <taxon>unclassified sequences</taxon>
        <taxon>metagenomes</taxon>
        <taxon>ecological metagenomes</taxon>
    </lineage>
</organism>
<feature type="compositionally biased region" description="Basic and acidic residues" evidence="1">
    <location>
        <begin position="81"/>
        <end position="107"/>
    </location>
</feature>
<proteinExistence type="predicted"/>